<dbReference type="SUPFAM" id="SSF143865">
    <property type="entry name" value="CorA soluble domain-like"/>
    <property type="match status" value="1"/>
</dbReference>
<feature type="transmembrane region" description="Helical" evidence="8">
    <location>
        <begin position="254"/>
        <end position="277"/>
    </location>
</feature>
<reference evidence="9 10" key="1">
    <citation type="submission" date="2019-07" db="EMBL/GenBank/DDBJ databases">
        <title>Whole genome shotgun sequence of Sporosarcina luteola NBRC 105378.</title>
        <authorList>
            <person name="Hosoyama A."/>
            <person name="Uohara A."/>
            <person name="Ohji S."/>
            <person name="Ichikawa N."/>
        </authorList>
    </citation>
    <scope>NUCLEOTIDE SEQUENCE [LARGE SCALE GENOMIC DNA]</scope>
    <source>
        <strain evidence="9 10">NBRC 105378</strain>
    </source>
</reference>
<keyword evidence="10" id="KW-1185">Reference proteome</keyword>
<comment type="function">
    <text evidence="8">Mediates influx of magnesium ions.</text>
</comment>
<evidence type="ECO:0000313" key="10">
    <source>
        <dbReference type="Proteomes" id="UP000321901"/>
    </source>
</evidence>
<dbReference type="GO" id="GO:0000287">
    <property type="term" value="F:magnesium ion binding"/>
    <property type="evidence" value="ECO:0007669"/>
    <property type="project" value="TreeGrafter"/>
</dbReference>
<proteinExistence type="inferred from homology"/>
<dbReference type="GO" id="GO:0015095">
    <property type="term" value="F:magnesium ion transmembrane transporter activity"/>
    <property type="evidence" value="ECO:0007669"/>
    <property type="project" value="UniProtKB-UniRule"/>
</dbReference>
<dbReference type="Pfam" id="PF01544">
    <property type="entry name" value="CorA"/>
    <property type="match status" value="1"/>
</dbReference>
<evidence type="ECO:0000256" key="8">
    <source>
        <dbReference type="RuleBase" id="RU362010"/>
    </source>
</evidence>
<accession>A0A511Z9D3</accession>
<keyword evidence="7 8" id="KW-0472">Membrane</keyword>
<dbReference type="Gene3D" id="1.20.58.340">
    <property type="entry name" value="Magnesium transport protein CorA, transmembrane region"/>
    <property type="match status" value="2"/>
</dbReference>
<evidence type="ECO:0000256" key="2">
    <source>
        <dbReference type="ARBA" id="ARBA00009765"/>
    </source>
</evidence>
<dbReference type="GO" id="GO:0015087">
    <property type="term" value="F:cobalt ion transmembrane transporter activity"/>
    <property type="evidence" value="ECO:0007669"/>
    <property type="project" value="UniProtKB-UniRule"/>
</dbReference>
<dbReference type="OrthoDB" id="9803416at2"/>
<name>A0A511Z9D3_9BACL</name>
<keyword evidence="5 8" id="KW-0812">Transmembrane</keyword>
<dbReference type="GO" id="GO:0050897">
    <property type="term" value="F:cobalt ion binding"/>
    <property type="evidence" value="ECO:0007669"/>
    <property type="project" value="TreeGrafter"/>
</dbReference>
<dbReference type="Proteomes" id="UP000321901">
    <property type="component" value="Unassembled WGS sequence"/>
</dbReference>
<protein>
    <recommendedName>
        <fullName evidence="8">Magnesium transport protein CorA</fullName>
    </recommendedName>
</protein>
<comment type="caution">
    <text evidence="9">The sequence shown here is derived from an EMBL/GenBank/DDBJ whole genome shotgun (WGS) entry which is preliminary data.</text>
</comment>
<keyword evidence="4 8" id="KW-1003">Cell membrane</keyword>
<keyword evidence="8" id="KW-0460">Magnesium</keyword>
<dbReference type="EMBL" id="BJYL01000032">
    <property type="protein sequence ID" value="GEN84046.1"/>
    <property type="molecule type" value="Genomic_DNA"/>
</dbReference>
<dbReference type="AlphaFoldDB" id="A0A511Z9D3"/>
<dbReference type="RefSeq" id="WP_147058670.1">
    <property type="nucleotide sequence ID" value="NZ_BJYL01000032.1"/>
</dbReference>
<dbReference type="InterPro" id="IPR045863">
    <property type="entry name" value="CorA_TM1_TM2"/>
</dbReference>
<keyword evidence="6 8" id="KW-1133">Transmembrane helix</keyword>
<dbReference type="Gene3D" id="3.30.460.20">
    <property type="entry name" value="CorA soluble domain-like"/>
    <property type="match status" value="1"/>
</dbReference>
<dbReference type="CDD" id="cd12831">
    <property type="entry name" value="TmCorA-like_u2"/>
    <property type="match status" value="1"/>
</dbReference>
<evidence type="ECO:0000256" key="3">
    <source>
        <dbReference type="ARBA" id="ARBA00022448"/>
    </source>
</evidence>
<dbReference type="GO" id="GO:0005886">
    <property type="term" value="C:plasma membrane"/>
    <property type="evidence" value="ECO:0007669"/>
    <property type="project" value="UniProtKB-SubCell"/>
</dbReference>
<evidence type="ECO:0000256" key="4">
    <source>
        <dbReference type="ARBA" id="ARBA00022475"/>
    </source>
</evidence>
<evidence type="ECO:0000256" key="6">
    <source>
        <dbReference type="ARBA" id="ARBA00022989"/>
    </source>
</evidence>
<comment type="similarity">
    <text evidence="2 8">Belongs to the CorA metal ion transporter (MIT) (TC 1.A.35) family.</text>
</comment>
<dbReference type="InterPro" id="IPR004488">
    <property type="entry name" value="Mg/Co-transport_prot_CorA"/>
</dbReference>
<evidence type="ECO:0000256" key="5">
    <source>
        <dbReference type="ARBA" id="ARBA00022692"/>
    </source>
</evidence>
<evidence type="ECO:0000256" key="7">
    <source>
        <dbReference type="ARBA" id="ARBA00023136"/>
    </source>
</evidence>
<sequence>MLQTMGLTTTNEMIFDFGIEEIKELSLQWYWVDFDRPSEEESELLFSFFDFHPLAIEDCLGRLQRPKMDYYDGYTFFVLHSICSEDLEAEELNMFLGENFIVTFHFGKLQEMDKALEMILTTSKTWDQGHKFVAYQIFDKVVDQYFPILYNIEDHLDEIEEELSPRTVHLSMDYVFEVRGDLLRLRRTIFPMRELLYRMLNSERLNFTGQELAYFSDVYDHLIRLGEMIDSNRELTADIRDSQLSINSNRMNSIMTTLTIISSIFIPLTFIAGVYGMNFDRMPELHWRYSYLLVIVIMAIIALSMIYWFKRKGWIGIDKT</sequence>
<dbReference type="InterPro" id="IPR045861">
    <property type="entry name" value="CorA_cytoplasmic_dom"/>
</dbReference>
<evidence type="ECO:0000313" key="9">
    <source>
        <dbReference type="EMBL" id="GEN84046.1"/>
    </source>
</evidence>
<evidence type="ECO:0000256" key="1">
    <source>
        <dbReference type="ARBA" id="ARBA00004651"/>
    </source>
</evidence>
<dbReference type="PANTHER" id="PTHR46494">
    <property type="entry name" value="CORA FAMILY METAL ION TRANSPORTER (EUROFUNG)"/>
    <property type="match status" value="1"/>
</dbReference>
<feature type="transmembrane region" description="Helical" evidence="8">
    <location>
        <begin position="289"/>
        <end position="309"/>
    </location>
</feature>
<dbReference type="InterPro" id="IPR002523">
    <property type="entry name" value="MgTranspt_CorA/ZnTranspt_ZntB"/>
</dbReference>
<comment type="subcellular location">
    <subcellularLocation>
        <location evidence="1">Cell membrane</location>
        <topology evidence="1">Multi-pass membrane protein</topology>
    </subcellularLocation>
    <subcellularLocation>
        <location evidence="8">Membrane</location>
        <topology evidence="8">Multi-pass membrane protein</topology>
    </subcellularLocation>
</comment>
<dbReference type="NCBIfam" id="TIGR00383">
    <property type="entry name" value="corA"/>
    <property type="match status" value="1"/>
</dbReference>
<dbReference type="SUPFAM" id="SSF144083">
    <property type="entry name" value="Magnesium transport protein CorA, transmembrane region"/>
    <property type="match status" value="1"/>
</dbReference>
<keyword evidence="3 8" id="KW-0813">Transport</keyword>
<organism evidence="9 10">
    <name type="scientific">Sporosarcina luteola</name>
    <dbReference type="NCBI Taxonomy" id="582850"/>
    <lineage>
        <taxon>Bacteria</taxon>
        <taxon>Bacillati</taxon>
        <taxon>Bacillota</taxon>
        <taxon>Bacilli</taxon>
        <taxon>Bacillales</taxon>
        <taxon>Caryophanaceae</taxon>
        <taxon>Sporosarcina</taxon>
    </lineage>
</organism>
<keyword evidence="8" id="KW-0406">Ion transport</keyword>
<dbReference type="FunFam" id="1.20.58.340:FF:000012">
    <property type="entry name" value="Magnesium transport protein CorA"/>
    <property type="match status" value="1"/>
</dbReference>
<dbReference type="PANTHER" id="PTHR46494:SF1">
    <property type="entry name" value="CORA FAMILY METAL ION TRANSPORTER (EUROFUNG)"/>
    <property type="match status" value="1"/>
</dbReference>
<gene>
    <name evidence="9" type="primary">yfjQ</name>
    <name evidence="8" type="synonym">corA</name>
    <name evidence="9" type="ORF">SLU01_23580</name>
</gene>